<dbReference type="PANTHER" id="PTHR15108">
    <property type="entry name" value="N-ACYLGLUCOSAMINE-2-EPIMERASE"/>
    <property type="match status" value="1"/>
</dbReference>
<evidence type="ECO:0000256" key="2">
    <source>
        <dbReference type="ARBA" id="ARBA00023235"/>
    </source>
</evidence>
<name>A0A3N2BAS6_9MICO</name>
<dbReference type="EMBL" id="RKHK01000001">
    <property type="protein sequence ID" value="ROR72347.1"/>
    <property type="molecule type" value="Genomic_DNA"/>
</dbReference>
<dbReference type="Gene3D" id="1.50.10.10">
    <property type="match status" value="1"/>
</dbReference>
<reference evidence="3 4" key="1">
    <citation type="submission" date="2018-11" db="EMBL/GenBank/DDBJ databases">
        <title>Sequencing the genomes of 1000 actinobacteria strains.</title>
        <authorList>
            <person name="Klenk H.-P."/>
        </authorList>
    </citation>
    <scope>NUCLEOTIDE SEQUENCE [LARGE SCALE GENOMIC DNA]</scope>
    <source>
        <strain evidence="3 4">DSM 11294</strain>
    </source>
</reference>
<dbReference type="InterPro" id="IPR008928">
    <property type="entry name" value="6-hairpin_glycosidase_sf"/>
</dbReference>
<dbReference type="InterPro" id="IPR012341">
    <property type="entry name" value="6hp_glycosidase-like_sf"/>
</dbReference>
<sequence length="414" mass="45676">MSWLNNAAHARWLEQESDALLSFGAGSRTPVAFGALDDAGQVPPGAGHELWITCRMTHSFALGALLGRPGYAALVDHGVRALTEVFADGEHGGWFSAVGPDGLPDATDEAATRKDAYPHAFVLLAASSATAAGRPGAAELLARAQRVQLEHFWREDDGMVVESWDRSFTELEDYRGVNANMHTVEAYLATADVTGDAVWLDRAVRILRRVVDDFARGQDWRLPEHFDPQWQMLPDYNRDEPAHPFRPYGATPGHWFEWARLTLQAGHALQQRGRELEPWMLEGATALVERGLGDHAADGVEGFVYTVDFDGTPVTTQRMHWVVTEAIAALAALHRATGEERYAEWYQRCWDHAAEYFLEAPGQWRHELGADLQPAHGTWSGKPDIYHALQTTLLPRLPLSPALAPALAAGLLEA</sequence>
<dbReference type="Proteomes" id="UP000280668">
    <property type="component" value="Unassembled WGS sequence"/>
</dbReference>
<dbReference type="SUPFAM" id="SSF48208">
    <property type="entry name" value="Six-hairpin glycosidases"/>
    <property type="match status" value="1"/>
</dbReference>
<dbReference type="AlphaFoldDB" id="A0A3N2BAS6"/>
<dbReference type="GO" id="GO:0016853">
    <property type="term" value="F:isomerase activity"/>
    <property type="evidence" value="ECO:0007669"/>
    <property type="project" value="UniProtKB-KW"/>
</dbReference>
<protein>
    <submittedName>
        <fullName evidence="3">Mannose/cellobiose epimerase-like protein (N-acyl-D-glucosamine 2-epimerase family)</fullName>
    </submittedName>
</protein>
<dbReference type="InterPro" id="IPR010819">
    <property type="entry name" value="AGE/CE"/>
</dbReference>
<organism evidence="3 4">
    <name type="scientific">Bogoriella caseilytica</name>
    <dbReference type="NCBI Taxonomy" id="56055"/>
    <lineage>
        <taxon>Bacteria</taxon>
        <taxon>Bacillati</taxon>
        <taxon>Actinomycetota</taxon>
        <taxon>Actinomycetes</taxon>
        <taxon>Micrococcales</taxon>
        <taxon>Bogoriellaceae</taxon>
        <taxon>Bogoriella</taxon>
    </lineage>
</organism>
<keyword evidence="2" id="KW-0413">Isomerase</keyword>
<evidence type="ECO:0000256" key="1">
    <source>
        <dbReference type="ARBA" id="ARBA00008558"/>
    </source>
</evidence>
<dbReference type="Pfam" id="PF07221">
    <property type="entry name" value="GlcNAc_2-epim"/>
    <property type="match status" value="1"/>
</dbReference>
<proteinExistence type="inferred from homology"/>
<dbReference type="OrthoDB" id="9806359at2"/>
<comment type="similarity">
    <text evidence="1">Belongs to the N-acylglucosamine 2-epimerase family.</text>
</comment>
<evidence type="ECO:0000313" key="3">
    <source>
        <dbReference type="EMBL" id="ROR72347.1"/>
    </source>
</evidence>
<comment type="caution">
    <text evidence="3">The sequence shown here is derived from an EMBL/GenBank/DDBJ whole genome shotgun (WGS) entry which is preliminary data.</text>
</comment>
<keyword evidence="4" id="KW-1185">Reference proteome</keyword>
<evidence type="ECO:0000313" key="4">
    <source>
        <dbReference type="Proteomes" id="UP000280668"/>
    </source>
</evidence>
<dbReference type="GO" id="GO:0005975">
    <property type="term" value="P:carbohydrate metabolic process"/>
    <property type="evidence" value="ECO:0007669"/>
    <property type="project" value="InterPro"/>
</dbReference>
<dbReference type="RefSeq" id="WP_123302924.1">
    <property type="nucleotide sequence ID" value="NZ_RKHK01000001.1"/>
</dbReference>
<gene>
    <name evidence="3" type="ORF">EDD31_0698</name>
</gene>
<accession>A0A3N2BAS6</accession>